<dbReference type="PANTHER" id="PTHR46580:SF4">
    <property type="entry name" value="ATP_GTP-BINDING PROTEIN"/>
    <property type="match status" value="1"/>
</dbReference>
<dbReference type="AlphaFoldDB" id="A0A923PJ51"/>
<keyword evidence="4" id="KW-1185">Reference proteome</keyword>
<evidence type="ECO:0000313" key="4">
    <source>
        <dbReference type="Proteomes" id="UP000650081"/>
    </source>
</evidence>
<dbReference type="InterPro" id="IPR036909">
    <property type="entry name" value="Cyt_c-like_dom_sf"/>
</dbReference>
<accession>A0A923PJ51</accession>
<organism evidence="3 4">
    <name type="scientific">Neolewinella lacunae</name>
    <dbReference type="NCBI Taxonomy" id="1517758"/>
    <lineage>
        <taxon>Bacteria</taxon>
        <taxon>Pseudomonadati</taxon>
        <taxon>Bacteroidota</taxon>
        <taxon>Saprospiria</taxon>
        <taxon>Saprospirales</taxon>
        <taxon>Lewinellaceae</taxon>
        <taxon>Neolewinella</taxon>
    </lineage>
</organism>
<dbReference type="Gene3D" id="2.130.10.130">
    <property type="entry name" value="Integrin alpha, N-terminal"/>
    <property type="match status" value="1"/>
</dbReference>
<dbReference type="InterPro" id="IPR028994">
    <property type="entry name" value="Integrin_alpha_N"/>
</dbReference>
<feature type="signal peptide" evidence="2">
    <location>
        <begin position="1"/>
        <end position="21"/>
    </location>
</feature>
<protein>
    <submittedName>
        <fullName evidence="3">VCBS repeat-containing protein</fullName>
    </submittedName>
</protein>
<dbReference type="InterPro" id="IPR013517">
    <property type="entry name" value="FG-GAP"/>
</dbReference>
<dbReference type="RefSeq" id="WP_187467096.1">
    <property type="nucleotide sequence ID" value="NZ_JACSIT010000116.1"/>
</dbReference>
<feature type="chain" id="PRO_5037634706" evidence="2">
    <location>
        <begin position="22"/>
        <end position="510"/>
    </location>
</feature>
<evidence type="ECO:0000256" key="2">
    <source>
        <dbReference type="SAM" id="SignalP"/>
    </source>
</evidence>
<comment type="caution">
    <text evidence="3">The sequence shown here is derived from an EMBL/GenBank/DDBJ whole genome shotgun (WGS) entry which is preliminary data.</text>
</comment>
<evidence type="ECO:0000256" key="1">
    <source>
        <dbReference type="ARBA" id="ARBA00022729"/>
    </source>
</evidence>
<dbReference type="EMBL" id="JACSIT010000116">
    <property type="protein sequence ID" value="MBC6995040.1"/>
    <property type="molecule type" value="Genomic_DNA"/>
</dbReference>
<dbReference type="SUPFAM" id="SSF46626">
    <property type="entry name" value="Cytochrome c"/>
    <property type="match status" value="1"/>
</dbReference>
<proteinExistence type="predicted"/>
<reference evidence="3" key="1">
    <citation type="submission" date="2020-08" db="EMBL/GenBank/DDBJ databases">
        <title>Lewinella bacteria from marine environments.</title>
        <authorList>
            <person name="Zhong Y."/>
        </authorList>
    </citation>
    <scope>NUCLEOTIDE SEQUENCE</scope>
    <source>
        <strain evidence="3">KCTC 42187</strain>
    </source>
</reference>
<sequence>MNKAWSAFFVYLLLAIFCSCATEDPAYTAGKQLALNYCANCHAFPEPELLTRELWANEILPKMGAYFGHYGQHGREYYLGNEQEQKHLMNLYPTEISLDSSDWEGIQKFYLDFAATNLEPEKVVPQIMPMDRFKKLEIFDTSRHDQRAFTTMIKFNPDDRSLIVGGKATSGGSLIKFSASGIPAVRWTTNSTPSDWDNRNNFLLNMGSLSPSDDPRGELSLASRVAERADTTFLTGLARPVQMIRVDLDLDGKEELIIAEYGNRVGKVSRYELTEEGLPVTKTDPRILAQTPGAIRLRVADLDSDGHDDLVVLFAQGDERVEVYYARPAGPERKRILRFPPSYGSSDIEIVDFDSDGDPDIVYTNGDNFDYRPVPKAYHGVRIFDNDGSGNFSEIWFMSIDGAYDVEVADFDLDGDNDIAVIAYFVPPDRRRFASFIYLEQTARLKFNPTGFLKEPDQHYLVMTSGDVDGDGDTDLLLGNFSGYLPDTKSFNQKSAIRQPLYFKLENLTR</sequence>
<gene>
    <name evidence="3" type="ORF">H9S92_12745</name>
</gene>
<dbReference type="PROSITE" id="PS51257">
    <property type="entry name" value="PROKAR_LIPOPROTEIN"/>
    <property type="match status" value="1"/>
</dbReference>
<name>A0A923PJ51_9BACT</name>
<dbReference type="GO" id="GO:0009055">
    <property type="term" value="F:electron transfer activity"/>
    <property type="evidence" value="ECO:0007669"/>
    <property type="project" value="InterPro"/>
</dbReference>
<keyword evidence="1 2" id="KW-0732">Signal</keyword>
<dbReference type="SUPFAM" id="SSF69318">
    <property type="entry name" value="Integrin alpha N-terminal domain"/>
    <property type="match status" value="1"/>
</dbReference>
<dbReference type="Proteomes" id="UP000650081">
    <property type="component" value="Unassembled WGS sequence"/>
</dbReference>
<evidence type="ECO:0000313" key="3">
    <source>
        <dbReference type="EMBL" id="MBC6995040.1"/>
    </source>
</evidence>
<dbReference type="Pfam" id="PF13517">
    <property type="entry name" value="FG-GAP_3"/>
    <property type="match status" value="1"/>
</dbReference>
<dbReference type="PANTHER" id="PTHR46580">
    <property type="entry name" value="SENSOR KINASE-RELATED"/>
    <property type="match status" value="1"/>
</dbReference>
<dbReference type="GO" id="GO:0020037">
    <property type="term" value="F:heme binding"/>
    <property type="evidence" value="ECO:0007669"/>
    <property type="project" value="InterPro"/>
</dbReference>